<name>A0A9X7N1M2_PSEDE</name>
<sequence length="98" mass="10237">MRPDAAKDTCAQFLPDGKASASFSSNGITGIYGMGLSPRELEATVLAAGDMSAKEIAKAMQIAPGTVSKRLDDARFKLGAKTVLGLVVEAVRRGIIRV</sequence>
<dbReference type="SUPFAM" id="SSF46894">
    <property type="entry name" value="C-terminal effector domain of the bipartite response regulators"/>
    <property type="match status" value="1"/>
</dbReference>
<reference evidence="2 3" key="1">
    <citation type="submission" date="2019-09" db="EMBL/GenBank/DDBJ databases">
        <title>Prosopis cineraria nodule microbiome.</title>
        <authorList>
            <person name="Chaluvadi S.R."/>
            <person name="Ali R."/>
            <person name="Wang X."/>
        </authorList>
    </citation>
    <scope>NUCLEOTIDE SEQUENCE [LARGE SCALE GENOMIC DNA]</scope>
    <source>
        <strain evidence="2 3">BG1</strain>
    </source>
</reference>
<dbReference type="Pfam" id="PF00196">
    <property type="entry name" value="GerE"/>
    <property type="match status" value="1"/>
</dbReference>
<evidence type="ECO:0000259" key="1">
    <source>
        <dbReference type="SMART" id="SM00421"/>
    </source>
</evidence>
<dbReference type="InterPro" id="IPR016032">
    <property type="entry name" value="Sig_transdc_resp-reg_C-effctor"/>
</dbReference>
<dbReference type="EMBL" id="CP043626">
    <property type="protein sequence ID" value="QEY73245.1"/>
    <property type="molecule type" value="Genomic_DNA"/>
</dbReference>
<dbReference type="Gene3D" id="1.10.10.10">
    <property type="entry name" value="Winged helix-like DNA-binding domain superfamily/Winged helix DNA-binding domain"/>
    <property type="match status" value="1"/>
</dbReference>
<keyword evidence="3" id="KW-1185">Reference proteome</keyword>
<dbReference type="GO" id="GO:0006355">
    <property type="term" value="P:regulation of DNA-templated transcription"/>
    <property type="evidence" value="ECO:0007669"/>
    <property type="project" value="InterPro"/>
</dbReference>
<feature type="domain" description="HTH luxR-type" evidence="1">
    <location>
        <begin position="33"/>
        <end position="90"/>
    </location>
</feature>
<dbReference type="Proteomes" id="UP000326659">
    <property type="component" value="Chromosome"/>
</dbReference>
<organism evidence="2 3">
    <name type="scientific">Pseudomonas denitrificans</name>
    <dbReference type="NCBI Taxonomy" id="43306"/>
    <lineage>
        <taxon>Bacteria</taxon>
        <taxon>Pseudomonadati</taxon>
        <taxon>Pseudomonadota</taxon>
        <taxon>Gammaproteobacteria</taxon>
        <taxon>Pseudomonadales</taxon>
        <taxon>Pseudomonadaceae</taxon>
        <taxon>Halopseudomonas</taxon>
    </lineage>
</organism>
<dbReference type="CDD" id="cd06170">
    <property type="entry name" value="LuxR_C_like"/>
    <property type="match status" value="1"/>
</dbReference>
<dbReference type="InterPro" id="IPR036388">
    <property type="entry name" value="WH-like_DNA-bd_sf"/>
</dbReference>
<evidence type="ECO:0000313" key="2">
    <source>
        <dbReference type="EMBL" id="QEY73245.1"/>
    </source>
</evidence>
<accession>A0A9X7N1M2</accession>
<protein>
    <submittedName>
        <fullName evidence="2">Helix-turn-helix transcriptional regulator</fullName>
    </submittedName>
</protein>
<dbReference type="OrthoDB" id="6896872at2"/>
<evidence type="ECO:0000313" key="3">
    <source>
        <dbReference type="Proteomes" id="UP000326659"/>
    </source>
</evidence>
<dbReference type="KEGG" id="pden:F1C79_17465"/>
<gene>
    <name evidence="2" type="ORF">F1C79_17465</name>
</gene>
<dbReference type="InterPro" id="IPR000792">
    <property type="entry name" value="Tscrpt_reg_LuxR_C"/>
</dbReference>
<proteinExistence type="predicted"/>
<dbReference type="AlphaFoldDB" id="A0A9X7N1M2"/>
<dbReference type="GO" id="GO:0003677">
    <property type="term" value="F:DNA binding"/>
    <property type="evidence" value="ECO:0007669"/>
    <property type="project" value="InterPro"/>
</dbReference>
<dbReference type="SMART" id="SM00421">
    <property type="entry name" value="HTH_LUXR"/>
    <property type="match status" value="1"/>
</dbReference>